<name>A0AC61MU50_9FIRM</name>
<dbReference type="EMBL" id="CP066744">
    <property type="protein sequence ID" value="QQK09092.1"/>
    <property type="molecule type" value="Genomic_DNA"/>
</dbReference>
<sequence>MDSKNINIAKTLTFIGAVIGIVGGVIMFFTVVGVIFGVVDIIGGVTLLKYKDFSDEEFKEKSNNILVWGIIFIFTAWVVGGICLLVAYFLANYYESARNNSNIDELMELEKAFELMQKGVITEEEYEKIKEKIINEDKNRY</sequence>
<reference evidence="1 2" key="1">
    <citation type="journal article" date="2022" name="Int. J. Syst. Evol. Microbiol.">
        <title>Miniphocaeibacter halophilus sp. nov., an ammonium-tolerant acetate-producing bacterium isolated from a biogas system.</title>
        <authorList>
            <person name="Schnurer A."/>
            <person name="Singh A."/>
            <person name="Bi S."/>
            <person name="Qiao W."/>
            <person name="Westerholm M."/>
        </authorList>
    </citation>
    <scope>NUCLEOTIDE SEQUENCE [LARGE SCALE GENOMIC DNA]</scope>
    <source>
        <strain evidence="1 2">AMB_01</strain>
    </source>
</reference>
<proteinExistence type="predicted"/>
<gene>
    <name evidence="1" type="ORF">JFY71_06410</name>
</gene>
<keyword evidence="2" id="KW-1185">Reference proteome</keyword>
<dbReference type="Proteomes" id="UP000595814">
    <property type="component" value="Chromosome"/>
</dbReference>
<evidence type="ECO:0000313" key="1">
    <source>
        <dbReference type="EMBL" id="QQK09092.1"/>
    </source>
</evidence>
<organism evidence="1 2">
    <name type="scientific">Miniphocaeibacter halophilus</name>
    <dbReference type="NCBI Taxonomy" id="2931922"/>
    <lineage>
        <taxon>Bacteria</taxon>
        <taxon>Bacillati</taxon>
        <taxon>Bacillota</taxon>
        <taxon>Tissierellia</taxon>
        <taxon>Tissierellales</taxon>
        <taxon>Peptoniphilaceae</taxon>
        <taxon>Miniphocaeibacter</taxon>
    </lineage>
</organism>
<evidence type="ECO:0000313" key="2">
    <source>
        <dbReference type="Proteomes" id="UP000595814"/>
    </source>
</evidence>
<protein>
    <submittedName>
        <fullName evidence="1">SHOCT domain-containing protein</fullName>
    </submittedName>
</protein>
<accession>A0AC61MU50</accession>